<dbReference type="Ensembl" id="ENSELUT00000110176.1">
    <property type="protein sequence ID" value="ENSELUP00000089515.1"/>
    <property type="gene ID" value="ENSELUG00000013171.3"/>
</dbReference>
<reference evidence="11" key="3">
    <citation type="submission" date="2025-09" db="UniProtKB">
        <authorList>
            <consortium name="Ensembl"/>
        </authorList>
    </citation>
    <scope>IDENTIFICATION</scope>
</reference>
<evidence type="ECO:0000256" key="3">
    <source>
        <dbReference type="ARBA" id="ARBA00004647"/>
    </source>
</evidence>
<dbReference type="GO" id="GO:0005813">
    <property type="term" value="C:centrosome"/>
    <property type="evidence" value="ECO:0007669"/>
    <property type="project" value="TreeGrafter"/>
</dbReference>
<dbReference type="InterPro" id="IPR029157">
    <property type="entry name" value="CEP44_CC"/>
</dbReference>
<evidence type="ECO:0000313" key="12">
    <source>
        <dbReference type="Proteomes" id="UP000265140"/>
    </source>
</evidence>
<keyword evidence="5" id="KW-0963">Cytoplasm</keyword>
<dbReference type="InterPro" id="IPR033603">
    <property type="entry name" value="CEP44"/>
</dbReference>
<evidence type="ECO:0000259" key="10">
    <source>
        <dbReference type="Pfam" id="PF15007"/>
    </source>
</evidence>
<evidence type="ECO:0000256" key="5">
    <source>
        <dbReference type="ARBA" id="ARBA00022490"/>
    </source>
</evidence>
<organism evidence="11 12">
    <name type="scientific">Esox lucius</name>
    <name type="common">Northern pike</name>
    <dbReference type="NCBI Taxonomy" id="8010"/>
    <lineage>
        <taxon>Eukaryota</taxon>
        <taxon>Metazoa</taxon>
        <taxon>Chordata</taxon>
        <taxon>Craniata</taxon>
        <taxon>Vertebrata</taxon>
        <taxon>Euteleostomi</taxon>
        <taxon>Actinopterygii</taxon>
        <taxon>Neopterygii</taxon>
        <taxon>Teleostei</taxon>
        <taxon>Protacanthopterygii</taxon>
        <taxon>Esociformes</taxon>
        <taxon>Esocidae</taxon>
        <taxon>Esox</taxon>
    </lineage>
</organism>
<dbReference type="GeneTree" id="ENSGT00390000009873"/>
<proteinExistence type="predicted"/>
<dbReference type="Proteomes" id="UP000265140">
    <property type="component" value="Chromosome 25"/>
</dbReference>
<evidence type="ECO:0000256" key="7">
    <source>
        <dbReference type="ARBA" id="ARBA00023212"/>
    </source>
</evidence>
<keyword evidence="6" id="KW-0175">Coiled coil</keyword>
<dbReference type="GO" id="GO:0005814">
    <property type="term" value="C:centriole"/>
    <property type="evidence" value="ECO:0007669"/>
    <property type="project" value="UniProtKB-SubCell"/>
</dbReference>
<keyword evidence="7" id="KW-0206">Cytoskeleton</keyword>
<reference evidence="11" key="2">
    <citation type="submission" date="2025-08" db="UniProtKB">
        <authorList>
            <consortium name="Ensembl"/>
        </authorList>
    </citation>
    <scope>IDENTIFICATION</scope>
</reference>
<dbReference type="Pfam" id="PF15007">
    <property type="entry name" value="CEP44"/>
    <property type="match status" value="1"/>
</dbReference>
<dbReference type="GO" id="GO:0010457">
    <property type="term" value="P:centriole-centriole cohesion"/>
    <property type="evidence" value="ECO:0007669"/>
    <property type="project" value="TreeGrafter"/>
</dbReference>
<dbReference type="GO" id="GO:0000922">
    <property type="term" value="C:spindle pole"/>
    <property type="evidence" value="ECO:0007669"/>
    <property type="project" value="UniProtKB-SubCell"/>
</dbReference>
<evidence type="ECO:0000256" key="6">
    <source>
        <dbReference type="ARBA" id="ARBA00023054"/>
    </source>
</evidence>
<evidence type="ECO:0000313" key="11">
    <source>
        <dbReference type="Ensembl" id="ENSELUP00000089515.1"/>
    </source>
</evidence>
<comment type="function">
    <text evidence="8">Centriole-enriched microtubule-binding protein involved in centriole biogenesis. In collaboration with CEP295 and POC1B, is required for the centriole-to-centrosome conversion by ensuring the formation of bona fide centriole wall. Functions as a linker component that maintains centrosome cohesion. Associates with CROCC and regulates its stability and localization to the centrosome.</text>
</comment>
<accession>A0AAY5KMJ1</accession>
<evidence type="ECO:0000256" key="1">
    <source>
        <dbReference type="ARBA" id="ARBA00004114"/>
    </source>
</evidence>
<evidence type="ECO:0000256" key="8">
    <source>
        <dbReference type="ARBA" id="ARBA00046235"/>
    </source>
</evidence>
<dbReference type="AlphaFoldDB" id="A0AAY5KMJ1"/>
<sequence length="461" mass="51062">MMSTGDLKGCLRKLDAQLRALKYPREVDYNGLSKGDPAAFLPIVSYAFVSFSPHLAEHLVGFGVELTGKSDLRFLEAVYKVLRDLFHYKPALSKQQFLQFGFAERKTCVLCDVIAFALQKHKELGKLGKPKPRARFQAWSSESKSEVVPFQGYTIKPTASALSLSRPLVERHLGRGVLVSSSMPSEDEESQEEEEDDLEKCPGVEESLEQVSTLPQTDPAVEGRLVALEAQMQEVQARLGRLLTLVQRMDLLERSSAGPVTVDKRQWENLESRVLLLETRLALSTASGQVRSSVRGPGTRQRRVLYGRVRHGAGREGSVGAPSMDSGDTLNAVPLARVTLEELTMSVPECLSSSSSIWKWQLISLASFLHQRESLVVSEGGSHYMVENATEITEPRHSCPESLPHTRGSEHVQSSIPGASYPISPSVETERPEDNMKERLERISNMMKDTSSLLQSIDASK</sequence>
<evidence type="ECO:0000256" key="4">
    <source>
        <dbReference type="ARBA" id="ARBA00014053"/>
    </source>
</evidence>
<dbReference type="PANTHER" id="PTHR31477:SF1">
    <property type="entry name" value="CENTROSOMAL PROTEIN OF 44 KDA"/>
    <property type="match status" value="1"/>
</dbReference>
<reference evidence="11 12" key="1">
    <citation type="submission" date="2020-02" db="EMBL/GenBank/DDBJ databases">
        <title>Esox lucius (northern pike) genome, fEsoLuc1, primary haplotype.</title>
        <authorList>
            <person name="Myers G."/>
            <person name="Karagic N."/>
            <person name="Meyer A."/>
            <person name="Pippel M."/>
            <person name="Reichard M."/>
            <person name="Winkler S."/>
            <person name="Tracey A."/>
            <person name="Sims Y."/>
            <person name="Howe K."/>
            <person name="Rhie A."/>
            <person name="Formenti G."/>
            <person name="Durbin R."/>
            <person name="Fedrigo O."/>
            <person name="Jarvis E.D."/>
        </authorList>
    </citation>
    <scope>NUCLEOTIDE SEQUENCE [LARGE SCALE GENOMIC DNA]</scope>
</reference>
<feature type="region of interest" description="Disordered" evidence="9">
    <location>
        <begin position="179"/>
        <end position="216"/>
    </location>
</feature>
<keyword evidence="12" id="KW-1185">Reference proteome</keyword>
<protein>
    <recommendedName>
        <fullName evidence="4">Centrosomal protein of 44 kDa</fullName>
    </recommendedName>
</protein>
<evidence type="ECO:0000256" key="9">
    <source>
        <dbReference type="SAM" id="MobiDB-lite"/>
    </source>
</evidence>
<dbReference type="GO" id="GO:0030496">
    <property type="term" value="C:midbody"/>
    <property type="evidence" value="ECO:0007669"/>
    <property type="project" value="UniProtKB-SubCell"/>
</dbReference>
<evidence type="ECO:0000256" key="2">
    <source>
        <dbReference type="ARBA" id="ARBA00004214"/>
    </source>
</evidence>
<dbReference type="GO" id="GO:0007099">
    <property type="term" value="P:centriole replication"/>
    <property type="evidence" value="ECO:0007669"/>
    <property type="project" value="TreeGrafter"/>
</dbReference>
<feature type="region of interest" description="Disordered" evidence="9">
    <location>
        <begin position="391"/>
        <end position="435"/>
    </location>
</feature>
<comment type="subcellular location">
    <subcellularLocation>
        <location evidence="1">Cytoplasm</location>
        <location evidence="1">Cytoskeleton</location>
        <location evidence="1">Microtubule organizing center</location>
        <location evidence="1">Centrosome</location>
        <location evidence="1">Centriole</location>
    </subcellularLocation>
    <subcellularLocation>
        <location evidence="3">Cytoplasm</location>
        <location evidence="3">Cytoskeleton</location>
        <location evidence="3">Spindle pole</location>
    </subcellularLocation>
    <subcellularLocation>
        <location evidence="2">Midbody</location>
    </subcellularLocation>
</comment>
<name>A0AAY5KMJ1_ESOLU</name>
<feature type="domain" description="Centrosomal CEP44" evidence="10">
    <location>
        <begin position="6"/>
        <end position="126"/>
    </location>
</feature>
<feature type="compositionally biased region" description="Acidic residues" evidence="9">
    <location>
        <begin position="185"/>
        <end position="198"/>
    </location>
</feature>
<dbReference type="PANTHER" id="PTHR31477">
    <property type="entry name" value="CENTROSOMAL PROTEIN OF 44 KDA"/>
    <property type="match status" value="1"/>
</dbReference>
<gene>
    <name evidence="11" type="primary">CEP44</name>
</gene>